<evidence type="ECO:0008006" key="3">
    <source>
        <dbReference type="Google" id="ProtNLM"/>
    </source>
</evidence>
<gene>
    <name evidence="1" type="ORF">KGMB01110_04450</name>
</gene>
<dbReference type="InterPro" id="IPR010064">
    <property type="entry name" value="HK97-gp10_tail"/>
</dbReference>
<accession>A0A391P8I3</accession>
<dbReference type="Pfam" id="PF04883">
    <property type="entry name" value="HK97-gp10_like"/>
    <property type="match status" value="1"/>
</dbReference>
<dbReference type="NCBIfam" id="TIGR01725">
    <property type="entry name" value="phge_HK97_gp10"/>
    <property type="match status" value="1"/>
</dbReference>
<protein>
    <recommendedName>
        <fullName evidence="3">Phage protein</fullName>
    </recommendedName>
</protein>
<dbReference type="RefSeq" id="WP_243112627.1">
    <property type="nucleotide sequence ID" value="NZ_BHGK01000001.1"/>
</dbReference>
<dbReference type="EMBL" id="BHGK01000001">
    <property type="protein sequence ID" value="GCA66009.1"/>
    <property type="molecule type" value="Genomic_DNA"/>
</dbReference>
<keyword evidence="2" id="KW-1185">Reference proteome</keyword>
<reference evidence="2" key="1">
    <citation type="submission" date="2018-09" db="EMBL/GenBank/DDBJ databases">
        <title>Draft Genome Sequence of Mediterraneibacter sp. KCTC 15684.</title>
        <authorList>
            <person name="Kim J.S."/>
            <person name="Han K.I."/>
            <person name="Suh M.K."/>
            <person name="Lee K.C."/>
            <person name="Eom M.K."/>
            <person name="Lee J.H."/>
            <person name="Park S.H."/>
            <person name="Kang S.W."/>
            <person name="Park J.E."/>
            <person name="Oh B.S."/>
            <person name="Yu S.Y."/>
            <person name="Choi S.H."/>
            <person name="Lee D.H."/>
            <person name="Yoon H."/>
            <person name="Kim B."/>
            <person name="Yang S.J."/>
            <person name="Lee J.S."/>
        </authorList>
    </citation>
    <scope>NUCLEOTIDE SEQUENCE [LARGE SCALE GENOMIC DNA]</scope>
    <source>
        <strain evidence="2">KCTC 15684</strain>
    </source>
</reference>
<dbReference type="Proteomes" id="UP000265643">
    <property type="component" value="Unassembled WGS sequence"/>
</dbReference>
<organism evidence="1 2">
    <name type="scientific">Mediterraneibacter butyricigenes</name>
    <dbReference type="NCBI Taxonomy" id="2316025"/>
    <lineage>
        <taxon>Bacteria</taxon>
        <taxon>Bacillati</taxon>
        <taxon>Bacillota</taxon>
        <taxon>Clostridia</taxon>
        <taxon>Lachnospirales</taxon>
        <taxon>Lachnospiraceae</taxon>
        <taxon>Mediterraneibacter</taxon>
    </lineage>
</organism>
<evidence type="ECO:0000313" key="2">
    <source>
        <dbReference type="Proteomes" id="UP000265643"/>
    </source>
</evidence>
<name>A0A391P8I3_9FIRM</name>
<evidence type="ECO:0000313" key="1">
    <source>
        <dbReference type="EMBL" id="GCA66009.1"/>
    </source>
</evidence>
<dbReference type="AlphaFoldDB" id="A0A391P8I3"/>
<proteinExistence type="predicted"/>
<comment type="caution">
    <text evidence="1">The sequence shown here is derived from an EMBL/GenBank/DDBJ whole genome shotgun (WGS) entry which is preliminary data.</text>
</comment>
<sequence length="110" mass="12322">MKIKITGMNELRTGLDKRMDLKAVRTVVQKNGADLQRNAQEKAPVDTGTLRRSIGLDLTDSGLTATIAPTVEYAPYQEYGTRYMDAQPFVGPAFNEQKNKFVNDMKKLVK</sequence>